<feature type="transmembrane region" description="Helical" evidence="1">
    <location>
        <begin position="61"/>
        <end position="85"/>
    </location>
</feature>
<organism evidence="2 3">
    <name type="scientific">Roseiterribacter gracilis</name>
    <dbReference type="NCBI Taxonomy" id="2812848"/>
    <lineage>
        <taxon>Bacteria</taxon>
        <taxon>Pseudomonadati</taxon>
        <taxon>Pseudomonadota</taxon>
        <taxon>Alphaproteobacteria</taxon>
        <taxon>Rhodospirillales</taxon>
        <taxon>Roseiterribacteraceae</taxon>
        <taxon>Roseiterribacter</taxon>
    </lineage>
</organism>
<accession>A0A8S8XC92</accession>
<protein>
    <submittedName>
        <fullName evidence="2">Uncharacterized protein</fullName>
    </submittedName>
</protein>
<keyword evidence="3" id="KW-1185">Reference proteome</keyword>
<proteinExistence type="predicted"/>
<name>A0A8S8XC92_9PROT</name>
<dbReference type="EMBL" id="BOPV01000001">
    <property type="protein sequence ID" value="GIL38860.1"/>
    <property type="molecule type" value="Genomic_DNA"/>
</dbReference>
<dbReference type="AlphaFoldDB" id="A0A8S8XC92"/>
<feature type="transmembrane region" description="Helical" evidence="1">
    <location>
        <begin position="97"/>
        <end position="120"/>
    </location>
</feature>
<keyword evidence="1" id="KW-0472">Membrane</keyword>
<sequence length="175" mass="18783">MSAEETAQPTTTFVRGALAVWVGAVAGALAATLWQMLPLFVLMRSTERFGWFGSDLRNASMVFLGTLVVFLGGLVVLAVPLWAVLHWRKRRSWLAALLLGAGLAYVVNIGLVTGGFGLIYRPPGYSQIRDAGGVTMQNGRVTAHGWVSAARTSITIAVIGGIVGVLIRTLAYRRR</sequence>
<keyword evidence="1" id="KW-1133">Transmembrane helix</keyword>
<dbReference type="RefSeq" id="WP_420241920.1">
    <property type="nucleotide sequence ID" value="NZ_BOPV01000001.1"/>
</dbReference>
<reference evidence="2" key="1">
    <citation type="submission" date="2021-02" db="EMBL/GenBank/DDBJ databases">
        <title>Genome sequence of Rhodospirillales sp. strain TMPK1 isolated from soil.</title>
        <authorList>
            <person name="Nakai R."/>
            <person name="Kusada H."/>
            <person name="Tamaki H."/>
        </authorList>
    </citation>
    <scope>NUCLEOTIDE SEQUENCE</scope>
    <source>
        <strain evidence="2">TMPK1</strain>
    </source>
</reference>
<evidence type="ECO:0000313" key="3">
    <source>
        <dbReference type="Proteomes" id="UP000681075"/>
    </source>
</evidence>
<feature type="transmembrane region" description="Helical" evidence="1">
    <location>
        <begin position="18"/>
        <end position="41"/>
    </location>
</feature>
<gene>
    <name evidence="2" type="ORF">TMPK1_10970</name>
</gene>
<feature type="transmembrane region" description="Helical" evidence="1">
    <location>
        <begin position="146"/>
        <end position="167"/>
    </location>
</feature>
<comment type="caution">
    <text evidence="2">The sequence shown here is derived from an EMBL/GenBank/DDBJ whole genome shotgun (WGS) entry which is preliminary data.</text>
</comment>
<dbReference type="Proteomes" id="UP000681075">
    <property type="component" value="Unassembled WGS sequence"/>
</dbReference>
<evidence type="ECO:0000313" key="2">
    <source>
        <dbReference type="EMBL" id="GIL38860.1"/>
    </source>
</evidence>
<evidence type="ECO:0000256" key="1">
    <source>
        <dbReference type="SAM" id="Phobius"/>
    </source>
</evidence>
<keyword evidence="1" id="KW-0812">Transmembrane</keyword>